<organism evidence="1 2">
    <name type="scientific">Burkholderia cenocepacia</name>
    <dbReference type="NCBI Taxonomy" id="95486"/>
    <lineage>
        <taxon>Bacteria</taxon>
        <taxon>Pseudomonadati</taxon>
        <taxon>Pseudomonadota</taxon>
        <taxon>Betaproteobacteria</taxon>
        <taxon>Burkholderiales</taxon>
        <taxon>Burkholderiaceae</taxon>
        <taxon>Burkholderia</taxon>
        <taxon>Burkholderia cepacia complex</taxon>
    </lineage>
</organism>
<evidence type="ECO:0000313" key="2">
    <source>
        <dbReference type="Proteomes" id="UP000191686"/>
    </source>
</evidence>
<protein>
    <submittedName>
        <fullName evidence="1">Uncharacterized protein</fullName>
    </submittedName>
</protein>
<reference evidence="1 2" key="1">
    <citation type="journal article" date="2017" name="Front. Microbiol.">
        <title>Genomics reveals a unique clone of Burkholderia cenocepacia harbouring an actively excising novel genomic island.</title>
        <authorList>
            <person name="Patil P."/>
            <person name="Mali S."/>
            <person name="Midha S."/>
            <person name="Gautam V."/>
            <person name="Dash L."/>
            <person name="Kumar S."/>
            <person name="Shastri J."/>
            <person name="Singhal L."/>
            <person name="Patil P.B."/>
        </authorList>
    </citation>
    <scope>NUCLEOTIDE SEQUENCE [LARGE SCALE GENOMIC DNA]</scope>
    <source>
        <strain evidence="1 2">BC-19</strain>
    </source>
</reference>
<dbReference type="Proteomes" id="UP000191686">
    <property type="component" value="Unassembled WGS sequence"/>
</dbReference>
<gene>
    <name evidence="1" type="ORF">UE95_012585</name>
</gene>
<dbReference type="RefSeq" id="WP_143262421.1">
    <property type="nucleotide sequence ID" value="NZ_JYMX02000008.1"/>
</dbReference>
<sequence>MTNYKKKAISVRQDEIDLAISELRNSGQKVTVPAVSKLTGIGVMVLYSNKAMEPFIKTRKKPSPSVDATASIPPKATVDSYISEILENYFDRPETLNDVKTSLLLSNPKLNLPAFQQAINLLVKDKLITPHVAKIGAYVKTAQRSLEAPHREPIVVILNVEVEGESYTVFSDDKRMDEEIEAILKQHVDAKLTVFRPSEIIRTERKIIRERA</sequence>
<name>A0ABD4UCD3_9BURK</name>
<dbReference type="EMBL" id="JYMX02000008">
    <property type="protein sequence ID" value="MCW3712125.1"/>
    <property type="molecule type" value="Genomic_DNA"/>
</dbReference>
<dbReference type="AlphaFoldDB" id="A0ABD4UCD3"/>
<reference evidence="1 2" key="2">
    <citation type="journal article" date="2017" name="Front. Microbiol.">
        <title>Genomics Reveals a Unique Clone of Burkholderia cenocepacia Harboring an Actively Excising Novel Genomic Island.</title>
        <authorList>
            <person name="Patil P.P."/>
            <person name="Mali S."/>
            <person name="Midha S."/>
            <person name="Gautam V."/>
            <person name="Dash L."/>
            <person name="Kumar S."/>
            <person name="Shastri J."/>
            <person name="Singhal L."/>
            <person name="Patil P.B."/>
        </authorList>
    </citation>
    <scope>NUCLEOTIDE SEQUENCE [LARGE SCALE GENOMIC DNA]</scope>
    <source>
        <strain evidence="1 2">BC-19</strain>
    </source>
</reference>
<comment type="caution">
    <text evidence="1">The sequence shown here is derived from an EMBL/GenBank/DDBJ whole genome shotgun (WGS) entry which is preliminary data.</text>
</comment>
<evidence type="ECO:0000313" key="1">
    <source>
        <dbReference type="EMBL" id="MCW3712125.1"/>
    </source>
</evidence>
<accession>A0ABD4UCD3</accession>
<proteinExistence type="predicted"/>